<evidence type="ECO:0000256" key="2">
    <source>
        <dbReference type="SAM" id="MobiDB-lite"/>
    </source>
</evidence>
<dbReference type="PANTHER" id="PTHR36842">
    <property type="entry name" value="PROTEIN TOLB HOMOLOG"/>
    <property type="match status" value="1"/>
</dbReference>
<comment type="similarity">
    <text evidence="1">Belongs to the TolB family.</text>
</comment>
<gene>
    <name evidence="4" type="ORF">IRI77_33625</name>
</gene>
<dbReference type="AlphaFoldDB" id="A0A7S7SL22"/>
<evidence type="ECO:0000313" key="5">
    <source>
        <dbReference type="Proteomes" id="UP000593892"/>
    </source>
</evidence>
<keyword evidence="5" id="KW-1185">Reference proteome</keyword>
<protein>
    <submittedName>
        <fullName evidence="4">PD40 domain-containing protein</fullName>
    </submittedName>
</protein>
<organism evidence="4 5">
    <name type="scientific">Paludibaculum fermentans</name>
    <dbReference type="NCBI Taxonomy" id="1473598"/>
    <lineage>
        <taxon>Bacteria</taxon>
        <taxon>Pseudomonadati</taxon>
        <taxon>Acidobacteriota</taxon>
        <taxon>Terriglobia</taxon>
        <taxon>Bryobacterales</taxon>
        <taxon>Bryobacteraceae</taxon>
        <taxon>Paludibaculum</taxon>
    </lineage>
</organism>
<dbReference type="Gene3D" id="3.40.50.10070">
    <property type="entry name" value="TolB, N-terminal domain"/>
    <property type="match status" value="1"/>
</dbReference>
<feature type="signal peptide" evidence="3">
    <location>
        <begin position="1"/>
        <end position="19"/>
    </location>
</feature>
<dbReference type="RefSeq" id="WP_194449307.1">
    <property type="nucleotide sequence ID" value="NZ_CP063849.1"/>
</dbReference>
<sequence>MKKTISLSLLAVGFLAALAYSQSQDRIKIEIIKKDKPKIALPDFRGAGGAGPLVDTFNQTVFDDIQRSGLFNMVAKSFYPLNPPQQESDLRPTPAPTPGRRGEPPTPANCGGRCLTDWSGSPVNATLLGFGYAAEQGGQFVVFGHLYNASVADVTGAKLFRKLYNAPLTADGARKLGHDYAADILAQFGAPSLAGSKIYFISTRTGSKEIWSMDFDGSNQKPITSFRSITTFPAVSPDGTRLAFTTYAKGQPRIMMYSTVTGRFIPFLNPEAPMNATPGFSPDGQSVLFSSSISGFAQIYIANLDGSNLRRLSTSRAIEVEPKVNPKTGTDMVFVSGRGGLQQIYRMNMDGADPMRLTTGEGEASNPAWHPDGKAIAFAWTRGFAPGNWNIFIMDVASRETVQLTHGQGRNENPSWAPDGRHLVFSSNRAGGSQIFTMLADGTEVKQVTTQGFNEKPVWTK</sequence>
<feature type="region of interest" description="Disordered" evidence="2">
    <location>
        <begin position="81"/>
        <end position="108"/>
    </location>
</feature>
<evidence type="ECO:0000256" key="3">
    <source>
        <dbReference type="SAM" id="SignalP"/>
    </source>
</evidence>
<keyword evidence="3" id="KW-0732">Signal</keyword>
<dbReference type="SUPFAM" id="SSF69304">
    <property type="entry name" value="Tricorn protease N-terminal domain"/>
    <property type="match status" value="1"/>
</dbReference>
<dbReference type="EMBL" id="CP063849">
    <property type="protein sequence ID" value="QOY87640.1"/>
    <property type="molecule type" value="Genomic_DNA"/>
</dbReference>
<dbReference type="Gene3D" id="2.120.10.30">
    <property type="entry name" value="TolB, C-terminal domain"/>
    <property type="match status" value="2"/>
</dbReference>
<reference evidence="4 5" key="1">
    <citation type="submission" date="2020-10" db="EMBL/GenBank/DDBJ databases">
        <title>Complete genome sequence of Paludibaculum fermentans P105T, a facultatively anaerobic acidobacterium capable of dissimilatory Fe(III) reduction.</title>
        <authorList>
            <person name="Dedysh S.N."/>
            <person name="Beletsky A.V."/>
            <person name="Kulichevskaya I.S."/>
            <person name="Mardanov A.V."/>
            <person name="Ravin N.V."/>
        </authorList>
    </citation>
    <scope>NUCLEOTIDE SEQUENCE [LARGE SCALE GENOMIC DNA]</scope>
    <source>
        <strain evidence="4 5">P105</strain>
    </source>
</reference>
<dbReference type="InterPro" id="IPR011659">
    <property type="entry name" value="WD40"/>
</dbReference>
<feature type="chain" id="PRO_5033027847" evidence="3">
    <location>
        <begin position="20"/>
        <end position="461"/>
    </location>
</feature>
<dbReference type="KEGG" id="pfer:IRI77_33625"/>
<dbReference type="PANTHER" id="PTHR36842:SF1">
    <property type="entry name" value="PROTEIN TOLB"/>
    <property type="match status" value="1"/>
</dbReference>
<evidence type="ECO:0000256" key="1">
    <source>
        <dbReference type="ARBA" id="ARBA00009820"/>
    </source>
</evidence>
<name>A0A7S7SL22_PALFE</name>
<dbReference type="InterPro" id="IPR011042">
    <property type="entry name" value="6-blade_b-propeller_TolB-like"/>
</dbReference>
<proteinExistence type="inferred from homology"/>
<dbReference type="Pfam" id="PF07676">
    <property type="entry name" value="PD40"/>
    <property type="match status" value="5"/>
</dbReference>
<accession>A0A7S7SL22</accession>
<evidence type="ECO:0000313" key="4">
    <source>
        <dbReference type="EMBL" id="QOY87640.1"/>
    </source>
</evidence>
<dbReference type="Proteomes" id="UP000593892">
    <property type="component" value="Chromosome"/>
</dbReference>